<dbReference type="EMBL" id="APVH01000009">
    <property type="protein sequence ID" value="EPX85251.1"/>
    <property type="molecule type" value="Genomic_DNA"/>
</dbReference>
<dbReference type="InterPro" id="IPR035897">
    <property type="entry name" value="Toll_tir_struct_dom_sf"/>
</dbReference>
<feature type="domain" description="TIR" evidence="2">
    <location>
        <begin position="9"/>
        <end position="117"/>
    </location>
</feature>
<name>S9QV33_9RHOB</name>
<dbReference type="Pfam" id="PF13676">
    <property type="entry name" value="TIR_2"/>
    <property type="match status" value="1"/>
</dbReference>
<dbReference type="AlphaFoldDB" id="S9QV33"/>
<dbReference type="Proteomes" id="UP000015347">
    <property type="component" value="Unassembled WGS sequence"/>
</dbReference>
<dbReference type="RefSeq" id="WP_020039819.1">
    <property type="nucleotide sequence ID" value="NZ_KE557273.1"/>
</dbReference>
<dbReference type="SUPFAM" id="SSF52540">
    <property type="entry name" value="P-loop containing nucleoside triphosphate hydrolases"/>
    <property type="match status" value="1"/>
</dbReference>
<dbReference type="eggNOG" id="COG4916">
    <property type="taxonomic scope" value="Bacteria"/>
</dbReference>
<keyword evidence="4" id="KW-1185">Reference proteome</keyword>
<gene>
    <name evidence="3" type="ORF">Salmuc_02630</name>
</gene>
<proteinExistence type="predicted"/>
<accession>S9QV33</accession>
<protein>
    <recommendedName>
        <fullName evidence="2">TIR domain-containing protein</fullName>
    </recommendedName>
</protein>
<dbReference type="Gene3D" id="3.40.50.300">
    <property type="entry name" value="P-loop containing nucleotide triphosphate hydrolases"/>
    <property type="match status" value="1"/>
</dbReference>
<evidence type="ECO:0000256" key="1">
    <source>
        <dbReference type="SAM" id="MobiDB-lite"/>
    </source>
</evidence>
<evidence type="ECO:0000313" key="3">
    <source>
        <dbReference type="EMBL" id="EPX85251.1"/>
    </source>
</evidence>
<dbReference type="STRING" id="1123237.Salmuc_02630"/>
<reference evidence="4" key="1">
    <citation type="journal article" date="2014" name="Stand. Genomic Sci.">
        <title>Genome sequence of the exopolysaccharide-producing Salipiger mucosus type strain (DSM 16094(T)), a moderately halophilic member of the Roseobacter clade.</title>
        <authorList>
            <person name="Riedel T."/>
            <person name="Spring S."/>
            <person name="Fiebig A."/>
            <person name="Petersen J."/>
            <person name="Kyrpides N.C."/>
            <person name="Goker M."/>
            <person name="Klenk H.P."/>
        </authorList>
    </citation>
    <scope>NUCLEOTIDE SEQUENCE [LARGE SCALE GENOMIC DNA]</scope>
    <source>
        <strain evidence="4">DSM 16094</strain>
    </source>
</reference>
<organism evidence="3 4">
    <name type="scientific">Salipiger mucosus DSM 16094</name>
    <dbReference type="NCBI Taxonomy" id="1123237"/>
    <lineage>
        <taxon>Bacteria</taxon>
        <taxon>Pseudomonadati</taxon>
        <taxon>Pseudomonadota</taxon>
        <taxon>Alphaproteobacteria</taxon>
        <taxon>Rhodobacterales</taxon>
        <taxon>Roseobacteraceae</taxon>
        <taxon>Salipiger</taxon>
    </lineage>
</organism>
<evidence type="ECO:0000313" key="4">
    <source>
        <dbReference type="Proteomes" id="UP000015347"/>
    </source>
</evidence>
<comment type="caution">
    <text evidence="3">The sequence shown here is derived from an EMBL/GenBank/DDBJ whole genome shotgun (WGS) entry which is preliminary data.</text>
</comment>
<dbReference type="OrthoDB" id="7066673at2"/>
<feature type="region of interest" description="Disordered" evidence="1">
    <location>
        <begin position="129"/>
        <end position="150"/>
    </location>
</feature>
<dbReference type="InterPro" id="IPR027417">
    <property type="entry name" value="P-loop_NTPase"/>
</dbReference>
<dbReference type="GO" id="GO:0007165">
    <property type="term" value="P:signal transduction"/>
    <property type="evidence" value="ECO:0007669"/>
    <property type="project" value="InterPro"/>
</dbReference>
<dbReference type="HOGENOM" id="CLU_423825_0_0_5"/>
<dbReference type="SUPFAM" id="SSF52200">
    <property type="entry name" value="Toll/Interleukin receptor TIR domain"/>
    <property type="match status" value="1"/>
</dbReference>
<dbReference type="eggNOG" id="COG0210">
    <property type="taxonomic scope" value="Bacteria"/>
</dbReference>
<dbReference type="Gene3D" id="3.40.50.10140">
    <property type="entry name" value="Toll/interleukin-1 receptor homology (TIR) domain"/>
    <property type="match status" value="1"/>
</dbReference>
<sequence>MAENRVPRVMISYAREDRRYLEGVCAALEAEGIETWWDGAIAPGANWDAEIERALAEVDAVLVLWTPRSVGRDTVRNEADDARSRRKLLPLIMEPCKPPLFFRLAQAVDLSDWTGDTSDPEWRRVLDRIAADRPPDGAPGNDLGRDATHEISPQFSEPIRARFARLDRIVERLTEEQFDVLRILGTTRRVRIAGCAGSGKTLVACEKAIRCARAGLRVLFLSHSPHLAGHVSALTSGSGVMVADFTSWLMSVMGLEPSEQSKRWLNIEEPDEQTLEQAFDVVLESQTFDVVVVDEGQDFRETWWLLVEAALDQGTRSQLYIFHDDNQALLPFRASYPFDDPMLNLSRNCRNAGRVFEVIRRFHAQAPDPEAALANQGMLAYFRAEPAQRDVAIDRCLGCLKEQGALLEDRVLLLAGGLEKTPLVETHVEARGETVQRWQDIVRHQLERAVTTYVRRGIVTPRDVALKHLEALSALGTGSRPGPEDVALVVSAARSIELDAKLCRQIGGGNEAGLDLAWTLVDGTPRFRRALGGRLHGVEVLRFFSDPGWATGLPETHRWQFITEAVPNGAAETVPVFDIAAFKGLESDTVILLLGDHQPVGREKLYVALSRARQVLAIVDCSGGLTSTVALRKVDFDIFETVRSGA</sequence>
<dbReference type="InterPro" id="IPR000157">
    <property type="entry name" value="TIR_dom"/>
</dbReference>
<evidence type="ECO:0000259" key="2">
    <source>
        <dbReference type="Pfam" id="PF13676"/>
    </source>
</evidence>